<gene>
    <name evidence="2" type="ORF">I79_013781</name>
</gene>
<dbReference type="Pfam" id="PF00090">
    <property type="entry name" value="TSP_1"/>
    <property type="match status" value="1"/>
</dbReference>
<dbReference type="AlphaFoldDB" id="G3HSF0"/>
<reference evidence="3" key="1">
    <citation type="journal article" date="2011" name="Nat. Biotechnol.">
        <title>The genomic sequence of the Chinese hamster ovary (CHO)-K1 cell line.</title>
        <authorList>
            <person name="Xu X."/>
            <person name="Nagarajan H."/>
            <person name="Lewis N.E."/>
            <person name="Pan S."/>
            <person name="Cai Z."/>
            <person name="Liu X."/>
            <person name="Chen W."/>
            <person name="Xie M."/>
            <person name="Wang W."/>
            <person name="Hammond S."/>
            <person name="Andersen M.R."/>
            <person name="Neff N."/>
            <person name="Passarelli B."/>
            <person name="Koh W."/>
            <person name="Fan H.C."/>
            <person name="Wang J."/>
            <person name="Gui Y."/>
            <person name="Lee K.H."/>
            <person name="Betenbaugh M.J."/>
            <person name="Quake S.R."/>
            <person name="Famili I."/>
            <person name="Palsson B.O."/>
            <person name="Wang J."/>
        </authorList>
    </citation>
    <scope>NUCLEOTIDE SEQUENCE [LARGE SCALE GENOMIC DNA]</scope>
    <source>
        <strain evidence="3">CHO K1 cell line</strain>
    </source>
</reference>
<evidence type="ECO:0000313" key="3">
    <source>
        <dbReference type="Proteomes" id="UP000001075"/>
    </source>
</evidence>
<accession>G3HSF0</accession>
<evidence type="ECO:0000313" key="2">
    <source>
        <dbReference type="EMBL" id="EGV99318.1"/>
    </source>
</evidence>
<dbReference type="EMBL" id="JH000660">
    <property type="protein sequence ID" value="EGV99318.1"/>
    <property type="molecule type" value="Genomic_DNA"/>
</dbReference>
<sequence length="61" mass="6954">MGMKKRHRMIKMSPADGSMCKAETSQAEKCMMPECREWVWGGLWAERLKHRAHPSVPLLGG</sequence>
<dbReference type="STRING" id="10029.G3HSF0"/>
<proteinExistence type="predicted"/>
<evidence type="ECO:0000256" key="1">
    <source>
        <dbReference type="SAM" id="MobiDB-lite"/>
    </source>
</evidence>
<organism evidence="2 3">
    <name type="scientific">Cricetulus griseus</name>
    <name type="common">Chinese hamster</name>
    <name type="synonym">Cricetulus barabensis griseus</name>
    <dbReference type="NCBI Taxonomy" id="10029"/>
    <lineage>
        <taxon>Eukaryota</taxon>
        <taxon>Metazoa</taxon>
        <taxon>Chordata</taxon>
        <taxon>Craniata</taxon>
        <taxon>Vertebrata</taxon>
        <taxon>Euteleostomi</taxon>
        <taxon>Mammalia</taxon>
        <taxon>Eutheria</taxon>
        <taxon>Euarchontoglires</taxon>
        <taxon>Glires</taxon>
        <taxon>Rodentia</taxon>
        <taxon>Myomorpha</taxon>
        <taxon>Muroidea</taxon>
        <taxon>Cricetidae</taxon>
        <taxon>Cricetinae</taxon>
        <taxon>Cricetulus</taxon>
    </lineage>
</organism>
<feature type="compositionally biased region" description="Basic residues" evidence="1">
    <location>
        <begin position="1"/>
        <end position="10"/>
    </location>
</feature>
<dbReference type="Proteomes" id="UP000001075">
    <property type="component" value="Unassembled WGS sequence"/>
</dbReference>
<dbReference type="InterPro" id="IPR000884">
    <property type="entry name" value="TSP1_rpt"/>
</dbReference>
<dbReference type="InParanoid" id="G3HSF0"/>
<name>G3HSF0_CRIGR</name>
<protein>
    <submittedName>
        <fullName evidence="2">Spondin-1</fullName>
    </submittedName>
</protein>
<feature type="region of interest" description="Disordered" evidence="1">
    <location>
        <begin position="1"/>
        <end position="21"/>
    </location>
</feature>